<evidence type="ECO:0000256" key="1">
    <source>
        <dbReference type="ARBA" id="ARBA00004651"/>
    </source>
</evidence>
<dbReference type="InterPro" id="IPR039421">
    <property type="entry name" value="Type_1_exporter"/>
</dbReference>
<keyword evidence="6 7" id="KW-0472">Membrane</keyword>
<keyword evidence="2 7" id="KW-0812">Transmembrane</keyword>
<dbReference type="SUPFAM" id="SSF90123">
    <property type="entry name" value="ABC transporter transmembrane region"/>
    <property type="match status" value="1"/>
</dbReference>
<dbReference type="InterPro" id="IPR017871">
    <property type="entry name" value="ABC_transporter-like_CS"/>
</dbReference>
<dbReference type="EMBL" id="CP043435">
    <property type="protein sequence ID" value="QEL45751.1"/>
    <property type="molecule type" value="Genomic_DNA"/>
</dbReference>
<dbReference type="InterPro" id="IPR036640">
    <property type="entry name" value="ABC1_TM_sf"/>
</dbReference>
<keyword evidence="5 7" id="KW-1133">Transmembrane helix</keyword>
<proteinExistence type="predicted"/>
<gene>
    <name evidence="10" type="ORF">CFVT_1852</name>
</gene>
<evidence type="ECO:0000313" key="11">
    <source>
        <dbReference type="Proteomes" id="UP000322035"/>
    </source>
</evidence>
<evidence type="ECO:0000256" key="5">
    <source>
        <dbReference type="ARBA" id="ARBA00022989"/>
    </source>
</evidence>
<evidence type="ECO:0000256" key="6">
    <source>
        <dbReference type="ARBA" id="ARBA00023136"/>
    </source>
</evidence>
<dbReference type="GO" id="GO:0005524">
    <property type="term" value="F:ATP binding"/>
    <property type="evidence" value="ECO:0007669"/>
    <property type="project" value="UniProtKB-KW"/>
</dbReference>
<dbReference type="AlphaFoldDB" id="A0AAE6MAS2"/>
<evidence type="ECO:0000259" key="9">
    <source>
        <dbReference type="PROSITE" id="PS50929"/>
    </source>
</evidence>
<dbReference type="RefSeq" id="WP_024305358.1">
    <property type="nucleotide sequence ID" value="NZ_CP043435.1"/>
</dbReference>
<feature type="transmembrane region" description="Helical" evidence="7">
    <location>
        <begin position="9"/>
        <end position="32"/>
    </location>
</feature>
<dbReference type="PANTHER" id="PTHR24221:SF654">
    <property type="entry name" value="ATP-BINDING CASSETTE SUB-FAMILY B MEMBER 6"/>
    <property type="match status" value="1"/>
</dbReference>
<dbReference type="PROSITE" id="PS50929">
    <property type="entry name" value="ABC_TM1F"/>
    <property type="match status" value="1"/>
</dbReference>
<dbReference type="PANTHER" id="PTHR24221">
    <property type="entry name" value="ATP-BINDING CASSETTE SUB-FAMILY B"/>
    <property type="match status" value="1"/>
</dbReference>
<dbReference type="GO" id="GO:0005886">
    <property type="term" value="C:plasma membrane"/>
    <property type="evidence" value="ECO:0007669"/>
    <property type="project" value="UniProtKB-SubCell"/>
</dbReference>
<evidence type="ECO:0000256" key="2">
    <source>
        <dbReference type="ARBA" id="ARBA00022692"/>
    </source>
</evidence>
<dbReference type="SUPFAM" id="SSF52540">
    <property type="entry name" value="P-loop containing nucleoside triphosphate hydrolases"/>
    <property type="match status" value="1"/>
</dbReference>
<accession>A0AAE6MAS2</accession>
<feature type="transmembrane region" description="Helical" evidence="7">
    <location>
        <begin position="261"/>
        <end position="282"/>
    </location>
</feature>
<dbReference type="Pfam" id="PF00005">
    <property type="entry name" value="ABC_tran"/>
    <property type="match status" value="1"/>
</dbReference>
<feature type="domain" description="ABC transmembrane type-1" evidence="9">
    <location>
        <begin position="9"/>
        <end position="287"/>
    </location>
</feature>
<protein>
    <submittedName>
        <fullName evidence="10">Multidrug resistance ABC transporter, ATP-binding/permease components</fullName>
    </submittedName>
</protein>
<dbReference type="InterPro" id="IPR003593">
    <property type="entry name" value="AAA+_ATPase"/>
</dbReference>
<evidence type="ECO:0000259" key="8">
    <source>
        <dbReference type="PROSITE" id="PS50893"/>
    </source>
</evidence>
<dbReference type="Proteomes" id="UP000322035">
    <property type="component" value="Chromosome"/>
</dbReference>
<evidence type="ECO:0000256" key="7">
    <source>
        <dbReference type="SAM" id="Phobius"/>
    </source>
</evidence>
<name>A0AAE6MAS2_CAMFE</name>
<dbReference type="PROSITE" id="PS00211">
    <property type="entry name" value="ABC_TRANSPORTER_1"/>
    <property type="match status" value="1"/>
</dbReference>
<dbReference type="CDD" id="cd03228">
    <property type="entry name" value="ABCC_MRP_Like"/>
    <property type="match status" value="1"/>
</dbReference>
<sequence>MLKLKNKNLILSAITLLSVFYSALNLAVLAFINRYLLNITSGEYGLILYFIILLLLFFIASLAFRYTISLASQNYIYDMRLSIIKRILDTDYHHTRQIGRAKLIALLSSDIASITNGFVRIPEILQGGLVAIVSFFYILYLSPILAFSVFIWLGFGAILCLYFIKKLYNLFKQHRKNEDRLYKNYETSIDAHKEFSLNLKRAADFFNLKFRLNVQDMRKNMLSIDFYQSLVSNWVSMMTLGAVGLVIYLSLGFELLDMAGAVTISIIILFLRAPLMMVLFAYPSIIKSKVAAQKIKSLELAAYKEEFDTYKSFDNWQRIELRNISFSYENKLILDNINMRLDRGECLFLIGENGSGKSTLFLILAGLLKPSSGEIYIDDVKIDSSNIQIYKNTISAVFSEFYLFSDIENDAKKWFELLEFRAPNDSQIDPQNLSQGQKKRLALINALLENRNILLLDEWAADQDPHFRAKFYTEILKLFKQQKITVFAISHDDRYFKYADRIYELIDRKLINYLS</sequence>
<dbReference type="InterPro" id="IPR027417">
    <property type="entry name" value="P-loop_NTPase"/>
</dbReference>
<keyword evidence="4 10" id="KW-0067">ATP-binding</keyword>
<evidence type="ECO:0000256" key="3">
    <source>
        <dbReference type="ARBA" id="ARBA00022741"/>
    </source>
</evidence>
<feature type="domain" description="ABC transporter" evidence="8">
    <location>
        <begin position="319"/>
        <end position="514"/>
    </location>
</feature>
<dbReference type="InterPro" id="IPR011527">
    <property type="entry name" value="ABC1_TM_dom"/>
</dbReference>
<comment type="subcellular location">
    <subcellularLocation>
        <location evidence="1">Cell membrane</location>
        <topology evidence="1">Multi-pass membrane protein</topology>
    </subcellularLocation>
</comment>
<dbReference type="Gene3D" id="3.40.50.300">
    <property type="entry name" value="P-loop containing nucleotide triphosphate hydrolases"/>
    <property type="match status" value="2"/>
</dbReference>
<organism evidence="10 11">
    <name type="scientific">Campylobacter fetus subsp. venerealis NCTC 10354</name>
    <dbReference type="NCBI Taxonomy" id="983328"/>
    <lineage>
        <taxon>Bacteria</taxon>
        <taxon>Pseudomonadati</taxon>
        <taxon>Campylobacterota</taxon>
        <taxon>Epsilonproteobacteria</taxon>
        <taxon>Campylobacterales</taxon>
        <taxon>Campylobacteraceae</taxon>
        <taxon>Campylobacter</taxon>
        <taxon>Campylobacter fetus subsp. venerealis bv. venerealis</taxon>
    </lineage>
</organism>
<dbReference type="SMART" id="SM00382">
    <property type="entry name" value="AAA"/>
    <property type="match status" value="1"/>
</dbReference>
<dbReference type="Gene3D" id="1.20.1560.10">
    <property type="entry name" value="ABC transporter type 1, transmembrane domain"/>
    <property type="match status" value="1"/>
</dbReference>
<feature type="transmembrane region" description="Helical" evidence="7">
    <location>
        <begin position="44"/>
        <end position="64"/>
    </location>
</feature>
<evidence type="ECO:0000256" key="4">
    <source>
        <dbReference type="ARBA" id="ARBA00022840"/>
    </source>
</evidence>
<feature type="transmembrane region" description="Helical" evidence="7">
    <location>
        <begin position="226"/>
        <end position="249"/>
    </location>
</feature>
<reference evidence="10 11" key="1">
    <citation type="submission" date="2019-08" db="EMBL/GenBank/DDBJ databases">
        <title>Complete genomes of the Campylobacter fetus subsp. venerealis, Campylobacter lari subsp. concheus, Campylobacter sputorum bv. sputorum and Campylobacter volucris type strains.</title>
        <authorList>
            <person name="Miller W.G."/>
            <person name="Yee E."/>
        </authorList>
    </citation>
    <scope>NUCLEOTIDE SEQUENCE [LARGE SCALE GENOMIC DNA]</scope>
    <source>
        <strain evidence="10 11">NCTC 10354</strain>
    </source>
</reference>
<feature type="transmembrane region" description="Helical" evidence="7">
    <location>
        <begin position="118"/>
        <end position="138"/>
    </location>
</feature>
<dbReference type="Pfam" id="PF00664">
    <property type="entry name" value="ABC_membrane"/>
    <property type="match status" value="1"/>
</dbReference>
<dbReference type="PROSITE" id="PS50893">
    <property type="entry name" value="ABC_TRANSPORTER_2"/>
    <property type="match status" value="1"/>
</dbReference>
<evidence type="ECO:0000313" key="10">
    <source>
        <dbReference type="EMBL" id="QEL45751.1"/>
    </source>
</evidence>
<dbReference type="InterPro" id="IPR003439">
    <property type="entry name" value="ABC_transporter-like_ATP-bd"/>
</dbReference>
<dbReference type="GO" id="GO:0140359">
    <property type="term" value="F:ABC-type transporter activity"/>
    <property type="evidence" value="ECO:0007669"/>
    <property type="project" value="InterPro"/>
</dbReference>
<feature type="transmembrane region" description="Helical" evidence="7">
    <location>
        <begin position="144"/>
        <end position="164"/>
    </location>
</feature>
<keyword evidence="3" id="KW-0547">Nucleotide-binding</keyword>
<dbReference type="GO" id="GO:0016887">
    <property type="term" value="F:ATP hydrolysis activity"/>
    <property type="evidence" value="ECO:0007669"/>
    <property type="project" value="InterPro"/>
</dbReference>